<reference evidence="8 9" key="1">
    <citation type="journal article" date="2018" name="Genome Biol. Evol.">
        <title>Multiple Roots of Fruiting Body Formation in Amoebozoa.</title>
        <authorList>
            <person name="Hillmann F."/>
            <person name="Forbes G."/>
            <person name="Novohradska S."/>
            <person name="Ferling I."/>
            <person name="Riege K."/>
            <person name="Groth M."/>
            <person name="Westermann M."/>
            <person name="Marz M."/>
            <person name="Spaller T."/>
            <person name="Winckler T."/>
            <person name="Schaap P."/>
            <person name="Glockner G."/>
        </authorList>
    </citation>
    <scope>NUCLEOTIDE SEQUENCE [LARGE SCALE GENOMIC DNA]</scope>
    <source>
        <strain evidence="8 9">Jena</strain>
    </source>
</reference>
<feature type="compositionally biased region" description="Basic and acidic residues" evidence="6">
    <location>
        <begin position="429"/>
        <end position="447"/>
    </location>
</feature>
<evidence type="ECO:0000256" key="3">
    <source>
        <dbReference type="ARBA" id="ARBA00022741"/>
    </source>
</evidence>
<feature type="compositionally biased region" description="Basic and acidic residues" evidence="6">
    <location>
        <begin position="952"/>
        <end position="969"/>
    </location>
</feature>
<feature type="region of interest" description="Disordered" evidence="6">
    <location>
        <begin position="1"/>
        <end position="69"/>
    </location>
</feature>
<comment type="caution">
    <text evidence="8">The sequence shown here is derived from an EMBL/GenBank/DDBJ whole genome shotgun (WGS) entry which is preliminary data.</text>
</comment>
<keyword evidence="9" id="KW-1185">Reference proteome</keyword>
<feature type="compositionally biased region" description="Acidic residues" evidence="6">
    <location>
        <begin position="970"/>
        <end position="982"/>
    </location>
</feature>
<dbReference type="PANTHER" id="PTHR24058">
    <property type="entry name" value="DUAL SPECIFICITY PROTEIN KINASE"/>
    <property type="match status" value="1"/>
</dbReference>
<dbReference type="Gene3D" id="1.10.510.10">
    <property type="entry name" value="Transferase(Phosphotransferase) domain 1"/>
    <property type="match status" value="1"/>
</dbReference>
<dbReference type="AlphaFoldDB" id="A0A2P6MPE9"/>
<dbReference type="Pfam" id="PF04410">
    <property type="entry name" value="Gar1"/>
    <property type="match status" value="1"/>
</dbReference>
<dbReference type="Proteomes" id="UP000241769">
    <property type="component" value="Unassembled WGS sequence"/>
</dbReference>
<dbReference type="STRING" id="1890364.A0A2P6MPE9"/>
<dbReference type="InterPro" id="IPR038664">
    <property type="entry name" value="Gar1/Naf1_Cbf5-bd_sf"/>
</dbReference>
<dbReference type="GO" id="GO:0005524">
    <property type="term" value="F:ATP binding"/>
    <property type="evidence" value="ECO:0007669"/>
    <property type="project" value="UniProtKB-KW"/>
</dbReference>
<gene>
    <name evidence="8" type="ORF">PROFUN_02586</name>
</gene>
<dbReference type="GO" id="GO:0001522">
    <property type="term" value="P:pseudouridine synthesis"/>
    <property type="evidence" value="ECO:0007669"/>
    <property type="project" value="InterPro"/>
</dbReference>
<dbReference type="PROSITE" id="PS00108">
    <property type="entry name" value="PROTEIN_KINASE_ST"/>
    <property type="match status" value="1"/>
</dbReference>
<dbReference type="Pfam" id="PF00069">
    <property type="entry name" value="Pkinase"/>
    <property type="match status" value="1"/>
</dbReference>
<name>A0A2P6MPE9_9EUKA</name>
<dbReference type="InterPro" id="IPR007504">
    <property type="entry name" value="H/ACA_rnp_Gar1/Naf1"/>
</dbReference>
<dbReference type="SMART" id="SM00220">
    <property type="entry name" value="S_TKc"/>
    <property type="match status" value="1"/>
</dbReference>
<keyword evidence="4" id="KW-0418">Kinase</keyword>
<dbReference type="SUPFAM" id="SSF56112">
    <property type="entry name" value="Protein kinase-like (PK-like)"/>
    <property type="match status" value="1"/>
</dbReference>
<dbReference type="InterPro" id="IPR050494">
    <property type="entry name" value="Ser_Thr_dual-spec_kinase"/>
</dbReference>
<dbReference type="SUPFAM" id="SSF50447">
    <property type="entry name" value="Translation proteins"/>
    <property type="match status" value="1"/>
</dbReference>
<keyword evidence="3" id="KW-0547">Nucleotide-binding</keyword>
<evidence type="ECO:0000259" key="7">
    <source>
        <dbReference type="PROSITE" id="PS50011"/>
    </source>
</evidence>
<dbReference type="GO" id="GO:0004674">
    <property type="term" value="F:protein serine/threonine kinase activity"/>
    <property type="evidence" value="ECO:0007669"/>
    <property type="project" value="UniProtKB-KW"/>
</dbReference>
<feature type="domain" description="Protein kinase" evidence="7">
    <location>
        <begin position="471"/>
        <end position="869"/>
    </location>
</feature>
<keyword evidence="5" id="KW-0067">ATP-binding</keyword>
<dbReference type="InterPro" id="IPR008271">
    <property type="entry name" value="Ser/Thr_kinase_AS"/>
</dbReference>
<dbReference type="PROSITE" id="PS50011">
    <property type="entry name" value="PROTEIN_KINASE_DOM"/>
    <property type="match status" value="1"/>
</dbReference>
<feature type="compositionally biased region" description="Basic residues" evidence="6">
    <location>
        <begin position="240"/>
        <end position="250"/>
    </location>
</feature>
<proteinExistence type="predicted"/>
<evidence type="ECO:0000256" key="1">
    <source>
        <dbReference type="ARBA" id="ARBA00022527"/>
    </source>
</evidence>
<dbReference type="InterPro" id="IPR011009">
    <property type="entry name" value="Kinase-like_dom_sf"/>
</dbReference>
<feature type="compositionally biased region" description="Polar residues" evidence="6">
    <location>
        <begin position="39"/>
        <end position="48"/>
    </location>
</feature>
<protein>
    <recommendedName>
        <fullName evidence="7">Protein kinase domain-containing protein</fullName>
    </recommendedName>
</protein>
<evidence type="ECO:0000256" key="5">
    <source>
        <dbReference type="ARBA" id="ARBA00022840"/>
    </source>
</evidence>
<feature type="compositionally biased region" description="Low complexity" evidence="6">
    <location>
        <begin position="280"/>
        <end position="295"/>
    </location>
</feature>
<feature type="region of interest" description="Disordered" evidence="6">
    <location>
        <begin position="429"/>
        <end position="450"/>
    </location>
</feature>
<evidence type="ECO:0000256" key="4">
    <source>
        <dbReference type="ARBA" id="ARBA00022777"/>
    </source>
</evidence>
<dbReference type="InterPro" id="IPR000719">
    <property type="entry name" value="Prot_kinase_dom"/>
</dbReference>
<dbReference type="PANTHER" id="PTHR24058:SF130">
    <property type="entry name" value="SERINE_THREONINE PROTEIN KINASES-RELATED"/>
    <property type="match status" value="1"/>
</dbReference>
<evidence type="ECO:0000256" key="6">
    <source>
        <dbReference type="SAM" id="MobiDB-lite"/>
    </source>
</evidence>
<accession>A0A2P6MPE9</accession>
<feature type="compositionally biased region" description="Polar residues" evidence="6">
    <location>
        <begin position="298"/>
        <end position="310"/>
    </location>
</feature>
<feature type="region of interest" description="Disordered" evidence="6">
    <location>
        <begin position="936"/>
        <end position="1007"/>
    </location>
</feature>
<dbReference type="GO" id="GO:0042254">
    <property type="term" value="P:ribosome biogenesis"/>
    <property type="evidence" value="ECO:0007669"/>
    <property type="project" value="InterPro"/>
</dbReference>
<keyword evidence="1" id="KW-0723">Serine/threonine-protein kinase</keyword>
<dbReference type="EMBL" id="MDYQ01000599">
    <property type="protein sequence ID" value="PRP73577.1"/>
    <property type="molecule type" value="Genomic_DNA"/>
</dbReference>
<evidence type="ECO:0000313" key="9">
    <source>
        <dbReference type="Proteomes" id="UP000241769"/>
    </source>
</evidence>
<dbReference type="Gene3D" id="3.30.200.20">
    <property type="entry name" value="Phosphorylase Kinase, domain 1"/>
    <property type="match status" value="1"/>
</dbReference>
<keyword evidence="2" id="KW-0808">Transferase</keyword>
<dbReference type="OrthoDB" id="21550at2759"/>
<dbReference type="InterPro" id="IPR009000">
    <property type="entry name" value="Transl_B-barrel_sf"/>
</dbReference>
<organism evidence="8 9">
    <name type="scientific">Planoprotostelium fungivorum</name>
    <dbReference type="NCBI Taxonomy" id="1890364"/>
    <lineage>
        <taxon>Eukaryota</taxon>
        <taxon>Amoebozoa</taxon>
        <taxon>Evosea</taxon>
        <taxon>Variosea</taxon>
        <taxon>Cavosteliida</taxon>
        <taxon>Cavosteliaceae</taxon>
        <taxon>Planoprotostelium</taxon>
    </lineage>
</organism>
<dbReference type="InParanoid" id="A0A2P6MPE9"/>
<feature type="compositionally biased region" description="Pro residues" evidence="6">
    <location>
        <begin position="267"/>
        <end position="279"/>
    </location>
</feature>
<feature type="compositionally biased region" description="Basic and acidic residues" evidence="6">
    <location>
        <begin position="50"/>
        <end position="61"/>
    </location>
</feature>
<dbReference type="Gene3D" id="2.40.10.230">
    <property type="entry name" value="Probable tRNA pseudouridine synthase domain"/>
    <property type="match status" value="1"/>
</dbReference>
<evidence type="ECO:0000313" key="8">
    <source>
        <dbReference type="EMBL" id="PRP73577.1"/>
    </source>
</evidence>
<evidence type="ECO:0000256" key="2">
    <source>
        <dbReference type="ARBA" id="ARBA00022679"/>
    </source>
</evidence>
<feature type="compositionally biased region" description="Acidic residues" evidence="6">
    <location>
        <begin position="219"/>
        <end position="236"/>
    </location>
</feature>
<feature type="region of interest" description="Disordered" evidence="6">
    <location>
        <begin position="85"/>
        <end position="111"/>
    </location>
</feature>
<sequence length="1019" mass="114741">MEVEDSSIAIQPTVPEAENVTVQMDATPIQPETDDRDNVSGSVQTATTEEIVKESGEEQKMDVAPVEDDSDMEIKRQLLDYDEEVQHIDEDEEDTGPLRTKNEITALPPPTKIDIPADAKFELIGTISHMVGDTVIIAGNGGRILDLDSVLCLDDRSFLGSVEDVFGPVAKPFYTIRLYEGQDKDRLIPGVYAHNVVGISKYVDPREIYQKGSDASGNFDEEPREDEIEYSDDEVEAAMKKKKNKKKRDRKRNDLEQIHNSLYGPPSTTPTPSTLPPSVHPSTPSPSVHLSTLPPSVHPSTTVSNDVHTTAGPSTVGFNVSQEQPVHWCTGSLRGVGASTAIIQIIVSSSILSSHLARISGGSASGSIPDRAPLFLTRNSERNRYNQKLTLKASLLELTCGVKALFSAIKTLADVKQTRVNILKPAALRERPTTKEKAEQKESKSDELSPQMAALRRSMDIGERPILNGRYTLISCIGEGAFSILLMAKDNYHPLVSLCVGDDLLNITQAPGDGKMVAIKVLKIGCENIGVEESRRLFSLNKIDSQDSYSLIRIYSTFWTEDRQHFCLSLELLHSTVIQEVRRLILPLKSETQPVSYQVYMDQFTPGKHMKSTRNSDTPKTFGLPEIAKITVQIISCLQMLHAENIIHGDLKPENIIFKHPIRLTSEHIEEHEASFRGMKASTEGPRKKFTSVALKIADFGNAIDRSDSHLYYDNFEVQSLLYRAPEVLFGAPFDTPIDMWSVGCVLWDIYSGGVPLMGSSIRSWYEYTQGTNPYHDIALWTQPDFTITTAQVMDNLFQLLGPPPPDLFVHGKFWSNHHSRHNRTSGPTLKQLLETSNDVYFIDFMTRVLVWNPSSRLKAEEAMRHPFLFHLGRQLTPGSQPLSMYALQMTSLGYPYFEKPTLSLSEYHALYYRLGEEEAVIDMSEGDSLDATQEEISIVDEEERSVKKQKTRDTKETKDKRDRGRKKEEEEEEEEEREEEEQGWKRKKPRATRAEQNTHLSWLSEETKLVYKTRKKNR</sequence>
<feature type="region of interest" description="Disordered" evidence="6">
    <location>
        <begin position="212"/>
        <end position="310"/>
    </location>
</feature>